<evidence type="ECO:0000313" key="4">
    <source>
        <dbReference type="Proteomes" id="UP000610594"/>
    </source>
</evidence>
<name>A0ABX0MPP6_9BURK</name>
<dbReference type="RefSeq" id="WP_167235531.1">
    <property type="nucleotide sequence ID" value="NZ_WHJF01000005.1"/>
</dbReference>
<keyword evidence="2" id="KW-0732">Signal</keyword>
<organism evidence="3 4">
    <name type="scientific">Massilia genomosp. 1</name>
    <dbReference type="NCBI Taxonomy" id="2609280"/>
    <lineage>
        <taxon>Bacteria</taxon>
        <taxon>Pseudomonadati</taxon>
        <taxon>Pseudomonadota</taxon>
        <taxon>Betaproteobacteria</taxon>
        <taxon>Burkholderiales</taxon>
        <taxon>Oxalobacteraceae</taxon>
        <taxon>Telluria group</taxon>
        <taxon>Massilia</taxon>
    </lineage>
</organism>
<dbReference type="Proteomes" id="UP000610594">
    <property type="component" value="Unassembled WGS sequence"/>
</dbReference>
<reference evidence="3 4" key="1">
    <citation type="submission" date="2019-10" db="EMBL/GenBank/DDBJ databases">
        <title>Taxonomy of Antarctic Massilia spp.: description of Massilia rubra sp. nov., Massilia aquatica sp. nov., Massilia mucilaginosa sp. nov., Massilia frigida sp. nov. isolated from streams, lakes and regoliths.</title>
        <authorList>
            <person name="Holochova P."/>
            <person name="Sedlacek I."/>
            <person name="Kralova S."/>
            <person name="Maslanova I."/>
            <person name="Busse H.-J."/>
            <person name="Stankova E."/>
            <person name="Vrbovska V."/>
            <person name="Kovarovic V."/>
            <person name="Bartak M."/>
            <person name="Svec P."/>
            <person name="Pantucek R."/>
        </authorList>
    </citation>
    <scope>NUCLEOTIDE SEQUENCE [LARGE SCALE GENOMIC DNA]</scope>
    <source>
        <strain evidence="3 4">CCM 8694</strain>
    </source>
</reference>
<dbReference type="PROSITE" id="PS51257">
    <property type="entry name" value="PROKAR_LIPOPROTEIN"/>
    <property type="match status" value="1"/>
</dbReference>
<keyword evidence="4" id="KW-1185">Reference proteome</keyword>
<accession>A0ABX0MPP6</accession>
<dbReference type="EMBL" id="WHJF01000005">
    <property type="protein sequence ID" value="NHZ61267.1"/>
    <property type="molecule type" value="Genomic_DNA"/>
</dbReference>
<protein>
    <recommendedName>
        <fullName evidence="5">Lipoprotein</fullName>
    </recommendedName>
</protein>
<evidence type="ECO:0000256" key="2">
    <source>
        <dbReference type="SAM" id="SignalP"/>
    </source>
</evidence>
<feature type="chain" id="PRO_5045381813" description="Lipoprotein" evidence="2">
    <location>
        <begin position="20"/>
        <end position="117"/>
    </location>
</feature>
<evidence type="ECO:0008006" key="5">
    <source>
        <dbReference type="Google" id="ProtNLM"/>
    </source>
</evidence>
<feature type="signal peptide" evidence="2">
    <location>
        <begin position="1"/>
        <end position="19"/>
    </location>
</feature>
<sequence length="117" mass="12714">MKILIVPTFLALCALQTMSGCGERARPLEHQQRTATVAKQSAQAIGTARMLDDRSIVLNLRAETEGSVGHARFNYQPGDPMHVKILEHVRGLKPGEEKSVPPFPEQSGAAGLEAQVR</sequence>
<gene>
    <name evidence="3" type="ORF">F1735_02930</name>
</gene>
<evidence type="ECO:0000313" key="3">
    <source>
        <dbReference type="EMBL" id="NHZ61267.1"/>
    </source>
</evidence>
<feature type="region of interest" description="Disordered" evidence="1">
    <location>
        <begin position="93"/>
        <end position="117"/>
    </location>
</feature>
<comment type="caution">
    <text evidence="3">The sequence shown here is derived from an EMBL/GenBank/DDBJ whole genome shotgun (WGS) entry which is preliminary data.</text>
</comment>
<proteinExistence type="predicted"/>
<evidence type="ECO:0000256" key="1">
    <source>
        <dbReference type="SAM" id="MobiDB-lite"/>
    </source>
</evidence>